<reference evidence="1" key="1">
    <citation type="submission" date="2018-01" db="EMBL/GenBank/DDBJ databases">
        <authorList>
            <person name="Mao J.F."/>
        </authorList>
    </citation>
    <scope>NUCLEOTIDE SEQUENCE</scope>
    <source>
        <strain evidence="1">Huo1</strain>
        <tissue evidence="1">Leaf</tissue>
    </source>
</reference>
<comment type="caution">
    <text evidence="1">The sequence shown here is derived from an EMBL/GenBank/DDBJ whole genome shotgun (WGS) entry which is preliminary data.</text>
</comment>
<dbReference type="AlphaFoldDB" id="A0A8X8XWN1"/>
<evidence type="ECO:0000313" key="1">
    <source>
        <dbReference type="EMBL" id="KAG6421493.1"/>
    </source>
</evidence>
<proteinExistence type="predicted"/>
<sequence>MVLDGKGKKKSSTTSSISLLFPSTAKHVRSASQIDTDKCTHPCAASIFLKLTSESFNLNANSVAGVIYRRFNWEKRRYLTGFDAQEACYWREEEGVEEEAKIIEKLVFAESFMEEEEERQMKARCCFCGNMKSWWLTPYGGGGDGGGGEGTGSGGGGEGTGTGSGSAKYTCDILHASLACLYTLGCKLPPFNERLAI</sequence>
<keyword evidence="2" id="KW-1185">Reference proteome</keyword>
<evidence type="ECO:0000313" key="2">
    <source>
        <dbReference type="Proteomes" id="UP000298416"/>
    </source>
</evidence>
<dbReference type="EMBL" id="PNBA02000006">
    <property type="protein sequence ID" value="KAG6421493.1"/>
    <property type="molecule type" value="Genomic_DNA"/>
</dbReference>
<name>A0A8X8XWN1_SALSN</name>
<dbReference type="Proteomes" id="UP000298416">
    <property type="component" value="Unassembled WGS sequence"/>
</dbReference>
<accession>A0A8X8XWN1</accession>
<organism evidence="1">
    <name type="scientific">Salvia splendens</name>
    <name type="common">Scarlet sage</name>
    <dbReference type="NCBI Taxonomy" id="180675"/>
    <lineage>
        <taxon>Eukaryota</taxon>
        <taxon>Viridiplantae</taxon>
        <taxon>Streptophyta</taxon>
        <taxon>Embryophyta</taxon>
        <taxon>Tracheophyta</taxon>
        <taxon>Spermatophyta</taxon>
        <taxon>Magnoliopsida</taxon>
        <taxon>eudicotyledons</taxon>
        <taxon>Gunneridae</taxon>
        <taxon>Pentapetalae</taxon>
        <taxon>asterids</taxon>
        <taxon>lamiids</taxon>
        <taxon>Lamiales</taxon>
        <taxon>Lamiaceae</taxon>
        <taxon>Nepetoideae</taxon>
        <taxon>Mentheae</taxon>
        <taxon>Salviinae</taxon>
        <taxon>Salvia</taxon>
        <taxon>Salvia subgen. Calosphace</taxon>
        <taxon>core Calosphace</taxon>
    </lineage>
</organism>
<gene>
    <name evidence="1" type="ORF">SASPL_118047</name>
</gene>
<protein>
    <submittedName>
        <fullName evidence="1">Uncharacterized protein</fullName>
    </submittedName>
</protein>
<reference evidence="1" key="2">
    <citation type="submission" date="2020-08" db="EMBL/GenBank/DDBJ databases">
        <title>Plant Genome Project.</title>
        <authorList>
            <person name="Zhang R.-G."/>
        </authorList>
    </citation>
    <scope>NUCLEOTIDE SEQUENCE</scope>
    <source>
        <strain evidence="1">Huo1</strain>
        <tissue evidence="1">Leaf</tissue>
    </source>
</reference>